<feature type="domain" description="4'-phosphopantetheinyl transferase N-terminal" evidence="5">
    <location>
        <begin position="27"/>
        <end position="94"/>
    </location>
</feature>
<dbReference type="InterPro" id="IPR003542">
    <property type="entry name" value="Enbac_synth_compD-like"/>
</dbReference>
<name>A0A073B0A3_9PSEU</name>
<dbReference type="GO" id="GO:0000287">
    <property type="term" value="F:magnesium ion binding"/>
    <property type="evidence" value="ECO:0007669"/>
    <property type="project" value="InterPro"/>
</dbReference>
<dbReference type="SUPFAM" id="SSF56214">
    <property type="entry name" value="4'-phosphopantetheinyl transferase"/>
    <property type="match status" value="1"/>
</dbReference>
<dbReference type="Pfam" id="PF17837">
    <property type="entry name" value="4PPT_N"/>
    <property type="match status" value="1"/>
</dbReference>
<comment type="caution">
    <text evidence="6">The sequence shown here is derived from an EMBL/GenBank/DDBJ whole genome shotgun (WGS) entry which is preliminary data.</text>
</comment>
<dbReference type="InterPro" id="IPR041354">
    <property type="entry name" value="4PPT_N"/>
</dbReference>
<evidence type="ECO:0000256" key="3">
    <source>
        <dbReference type="PIRSR" id="PIRSR603542-2"/>
    </source>
</evidence>
<evidence type="ECO:0000259" key="4">
    <source>
        <dbReference type="Pfam" id="PF01648"/>
    </source>
</evidence>
<gene>
    <name evidence="6" type="ORF">GU90_07550</name>
</gene>
<evidence type="ECO:0000313" key="7">
    <source>
        <dbReference type="Proteomes" id="UP000031419"/>
    </source>
</evidence>
<dbReference type="AlphaFoldDB" id="A0A073B0A3"/>
<keyword evidence="3" id="KW-0460">Magnesium</keyword>
<feature type="binding site" evidence="2">
    <location>
        <position position="105"/>
    </location>
    <ligand>
        <name>CoA</name>
        <dbReference type="ChEBI" id="CHEBI:57287"/>
    </ligand>
</feature>
<dbReference type="PANTHER" id="PTHR38096">
    <property type="entry name" value="ENTEROBACTIN SYNTHASE COMPONENT D"/>
    <property type="match status" value="1"/>
</dbReference>
<feature type="binding site" evidence="3">
    <location>
        <position position="105"/>
    </location>
    <ligand>
        <name>Mg(2+)</name>
        <dbReference type="ChEBI" id="CHEBI:18420"/>
    </ligand>
</feature>
<dbReference type="GO" id="GO:0008897">
    <property type="term" value="F:holo-[acyl-carrier-protein] synthase activity"/>
    <property type="evidence" value="ECO:0007669"/>
    <property type="project" value="InterPro"/>
</dbReference>
<feature type="domain" description="4'-phosphopantetheinyl transferase" evidence="4">
    <location>
        <begin position="102"/>
        <end position="188"/>
    </location>
</feature>
<feature type="binding site" evidence="2">
    <location>
        <position position="47"/>
    </location>
    <ligand>
        <name>CoA</name>
        <dbReference type="ChEBI" id="CHEBI:57287"/>
    </ligand>
</feature>
<keyword evidence="7" id="KW-1185">Reference proteome</keyword>
<feature type="binding site" evidence="2">
    <location>
        <begin position="83"/>
        <end position="84"/>
    </location>
    <ligand>
        <name>CoA</name>
        <dbReference type="ChEBI" id="CHEBI:57287"/>
    </ligand>
</feature>
<evidence type="ECO:0000259" key="5">
    <source>
        <dbReference type="Pfam" id="PF17837"/>
    </source>
</evidence>
<dbReference type="PANTHER" id="PTHR38096:SF1">
    <property type="entry name" value="ENTEROBACTIN SYNTHASE COMPONENT D"/>
    <property type="match status" value="1"/>
</dbReference>
<dbReference type="PRINTS" id="PR01399">
    <property type="entry name" value="ENTSNTHTASED"/>
</dbReference>
<dbReference type="Proteomes" id="UP000031419">
    <property type="component" value="Unassembled WGS sequence"/>
</dbReference>
<dbReference type="InterPro" id="IPR037143">
    <property type="entry name" value="4-PPantetheinyl_Trfase_dom_sf"/>
</dbReference>
<feature type="binding site" evidence="2">
    <location>
        <position position="147"/>
    </location>
    <ligand>
        <name>CoA</name>
        <dbReference type="ChEBI" id="CHEBI:57287"/>
    </ligand>
</feature>
<feature type="binding site" evidence="2">
    <location>
        <position position="161"/>
    </location>
    <ligand>
        <name>CoA</name>
        <dbReference type="ChEBI" id="CHEBI:57287"/>
    </ligand>
</feature>
<feature type="binding site" evidence="2">
    <location>
        <position position="151"/>
    </location>
    <ligand>
        <name>CoA</name>
        <dbReference type="ChEBI" id="CHEBI:57287"/>
    </ligand>
</feature>
<dbReference type="STRING" id="28042.GU90_07550"/>
<dbReference type="GO" id="GO:0009239">
    <property type="term" value="P:enterobactin biosynthetic process"/>
    <property type="evidence" value="ECO:0007669"/>
    <property type="project" value="InterPro"/>
</dbReference>
<evidence type="ECO:0000313" key="6">
    <source>
        <dbReference type="EMBL" id="KEI45045.1"/>
    </source>
</evidence>
<accession>A0A073B0A3</accession>
<dbReference type="eggNOG" id="COG2977">
    <property type="taxonomic scope" value="Bacteria"/>
</dbReference>
<protein>
    <submittedName>
        <fullName evidence="6">4'-phosphopantetheinyl transferase</fullName>
    </submittedName>
</protein>
<feature type="binding site" evidence="3">
    <location>
        <position position="106"/>
    </location>
    <ligand>
        <name>Mg(2+)</name>
        <dbReference type="ChEBI" id="CHEBI:18420"/>
    </ligand>
</feature>
<sequence length="209" mass="22840">MLRQIAPAAVRCTEVFADPPDAALFPEEEAYVARAVEKRRREFTTGRWCARAALQQLGIAPAPLLRDERGAVRWPAGVRGSITHCPGYRAAAVAWASQVSALGIDAEPHEPLPEGVLDVVALPDEQRGLAALGTALHWPRVLFSCKEAVYKAWYPLTREWLDFSEASIELDPAGSFTARVHKANARATGFTGRWLVSSGLVVTAVWQAR</sequence>
<dbReference type="InterPro" id="IPR008278">
    <property type="entry name" value="4-PPantetheinyl_Trfase_dom"/>
</dbReference>
<evidence type="ECO:0000256" key="1">
    <source>
        <dbReference type="ARBA" id="ARBA00022679"/>
    </source>
</evidence>
<proteinExistence type="predicted"/>
<evidence type="ECO:0000256" key="2">
    <source>
        <dbReference type="PIRSR" id="PIRSR603542-1"/>
    </source>
</evidence>
<dbReference type="EMBL" id="JNVU01000017">
    <property type="protein sequence ID" value="KEI45045.1"/>
    <property type="molecule type" value="Genomic_DNA"/>
</dbReference>
<organism evidence="6 7">
    <name type="scientific">Saccharopolyspora rectivirgula</name>
    <dbReference type="NCBI Taxonomy" id="28042"/>
    <lineage>
        <taxon>Bacteria</taxon>
        <taxon>Bacillati</taxon>
        <taxon>Actinomycetota</taxon>
        <taxon>Actinomycetes</taxon>
        <taxon>Pseudonocardiales</taxon>
        <taxon>Pseudonocardiaceae</taxon>
        <taxon>Saccharopolyspora</taxon>
    </lineage>
</organism>
<dbReference type="Pfam" id="PF01648">
    <property type="entry name" value="ACPS"/>
    <property type="match status" value="1"/>
</dbReference>
<dbReference type="Gene3D" id="3.90.470.20">
    <property type="entry name" value="4'-phosphopantetheinyl transferase domain"/>
    <property type="match status" value="1"/>
</dbReference>
<dbReference type="OrthoDB" id="8210607at2"/>
<feature type="binding site" evidence="3">
    <location>
        <position position="107"/>
    </location>
    <ligand>
        <name>Mg(2+)</name>
        <dbReference type="ChEBI" id="CHEBI:18420"/>
    </ligand>
</feature>
<dbReference type="GO" id="GO:0009366">
    <property type="term" value="C:enterobactin synthetase complex"/>
    <property type="evidence" value="ECO:0007669"/>
    <property type="project" value="InterPro"/>
</dbReference>
<keyword evidence="3" id="KW-0479">Metal-binding</keyword>
<dbReference type="GO" id="GO:0005886">
    <property type="term" value="C:plasma membrane"/>
    <property type="evidence" value="ECO:0007669"/>
    <property type="project" value="TreeGrafter"/>
</dbReference>
<reference evidence="6 7" key="1">
    <citation type="submission" date="2014-06" db="EMBL/GenBank/DDBJ databases">
        <title>Saccharopolyspora rectivirgula DSM-43113 Genome sequencing.</title>
        <authorList>
            <person name="Barrera C."/>
            <person name="Millon L."/>
            <person name="Rognon B."/>
            <person name="Zaugg C."/>
            <person name="Monod M."/>
        </authorList>
    </citation>
    <scope>NUCLEOTIDE SEQUENCE [LARGE SCALE GENOMIC DNA]</scope>
    <source>
        <strain evidence="6 7">DSM 43113</strain>
    </source>
</reference>
<keyword evidence="1 6" id="KW-0808">Transferase</keyword>
<feature type="binding site" evidence="2">
    <location>
        <position position="39"/>
    </location>
    <ligand>
        <name>CoA</name>
        <dbReference type="ChEBI" id="CHEBI:57287"/>
    </ligand>
</feature>
<comment type="cofactor">
    <cofactor evidence="3">
        <name>Mg(2+)</name>
        <dbReference type="ChEBI" id="CHEBI:18420"/>
    </cofactor>
</comment>